<gene>
    <name evidence="1" type="ORF">DI526_09490</name>
</gene>
<name>A0A2W5VDZ9_9CAUL</name>
<evidence type="ECO:0000313" key="2">
    <source>
        <dbReference type="Proteomes" id="UP000249393"/>
    </source>
</evidence>
<accession>A0A2W5VDZ9</accession>
<reference evidence="1 2" key="1">
    <citation type="submission" date="2017-08" db="EMBL/GenBank/DDBJ databases">
        <title>Infants hospitalized years apart are colonized by the same room-sourced microbial strains.</title>
        <authorList>
            <person name="Brooks B."/>
            <person name="Olm M.R."/>
            <person name="Firek B.A."/>
            <person name="Baker R."/>
            <person name="Thomas B.C."/>
            <person name="Morowitz M.J."/>
            <person name="Banfield J.F."/>
        </authorList>
    </citation>
    <scope>NUCLEOTIDE SEQUENCE [LARGE SCALE GENOMIC DNA]</scope>
    <source>
        <strain evidence="1">S2_003_000_R2_4</strain>
    </source>
</reference>
<dbReference type="Proteomes" id="UP000249393">
    <property type="component" value="Unassembled WGS sequence"/>
</dbReference>
<proteinExistence type="predicted"/>
<organism evidence="1 2">
    <name type="scientific">Caulobacter segnis</name>
    <dbReference type="NCBI Taxonomy" id="88688"/>
    <lineage>
        <taxon>Bacteria</taxon>
        <taxon>Pseudomonadati</taxon>
        <taxon>Pseudomonadota</taxon>
        <taxon>Alphaproteobacteria</taxon>
        <taxon>Caulobacterales</taxon>
        <taxon>Caulobacteraceae</taxon>
        <taxon>Caulobacter</taxon>
    </lineage>
</organism>
<evidence type="ECO:0000313" key="1">
    <source>
        <dbReference type="EMBL" id="PZR34756.1"/>
    </source>
</evidence>
<sequence length="75" mass="8070">MSMISQGRSESRRTHVFVLAACVLVMMGEFAPRVVRGAYQRVHDMTTAAPGRVVGAAGAVSERRVSAVGPEQARR</sequence>
<comment type="caution">
    <text evidence="1">The sequence shown here is derived from an EMBL/GenBank/DDBJ whole genome shotgun (WGS) entry which is preliminary data.</text>
</comment>
<protein>
    <submittedName>
        <fullName evidence="1">Uncharacterized protein</fullName>
    </submittedName>
</protein>
<dbReference type="EMBL" id="QFQZ01000023">
    <property type="protein sequence ID" value="PZR34756.1"/>
    <property type="molecule type" value="Genomic_DNA"/>
</dbReference>
<dbReference type="AlphaFoldDB" id="A0A2W5VDZ9"/>